<dbReference type="SMART" id="SM00387">
    <property type="entry name" value="HATPase_c"/>
    <property type="match status" value="1"/>
</dbReference>
<evidence type="ECO:0000256" key="12">
    <source>
        <dbReference type="SAM" id="SignalP"/>
    </source>
</evidence>
<dbReference type="EC" id="2.7.13.3" evidence="2"/>
<feature type="coiled-coil region" evidence="10">
    <location>
        <begin position="388"/>
        <end position="426"/>
    </location>
</feature>
<dbReference type="RefSeq" id="WP_234653424.1">
    <property type="nucleotide sequence ID" value="NZ_CP094997.1"/>
</dbReference>
<dbReference type="Pfam" id="PF13424">
    <property type="entry name" value="TPR_12"/>
    <property type="match status" value="1"/>
</dbReference>
<feature type="transmembrane region" description="Helical" evidence="11">
    <location>
        <begin position="359"/>
        <end position="376"/>
    </location>
</feature>
<dbReference type="GO" id="GO:0005524">
    <property type="term" value="F:ATP binding"/>
    <property type="evidence" value="ECO:0007669"/>
    <property type="project" value="UniProtKB-KW"/>
</dbReference>
<keyword evidence="11" id="KW-0472">Membrane</keyword>
<feature type="repeat" description="TPR" evidence="9">
    <location>
        <begin position="85"/>
        <end position="118"/>
    </location>
</feature>
<dbReference type="GO" id="GO:0000155">
    <property type="term" value="F:phosphorelay sensor kinase activity"/>
    <property type="evidence" value="ECO:0007669"/>
    <property type="project" value="InterPro"/>
</dbReference>
<dbReference type="InterPro" id="IPR011990">
    <property type="entry name" value="TPR-like_helical_dom_sf"/>
</dbReference>
<dbReference type="InterPro" id="IPR050482">
    <property type="entry name" value="Sensor_HK_TwoCompSys"/>
</dbReference>
<keyword evidence="12" id="KW-0732">Signal</keyword>
<dbReference type="InterPro" id="IPR011712">
    <property type="entry name" value="Sig_transdc_His_kin_sub3_dim/P"/>
</dbReference>
<feature type="repeat" description="TPR" evidence="9">
    <location>
        <begin position="205"/>
        <end position="238"/>
    </location>
</feature>
<evidence type="ECO:0000256" key="3">
    <source>
        <dbReference type="ARBA" id="ARBA00022553"/>
    </source>
</evidence>
<feature type="chain" id="PRO_5040881366" description="histidine kinase" evidence="12">
    <location>
        <begin position="18"/>
        <end position="650"/>
    </location>
</feature>
<feature type="domain" description="Histidine kinase" evidence="13">
    <location>
        <begin position="448"/>
        <end position="640"/>
    </location>
</feature>
<dbReference type="Proteomes" id="UP001139000">
    <property type="component" value="Unassembled WGS sequence"/>
</dbReference>
<dbReference type="GO" id="GO:0016020">
    <property type="term" value="C:membrane"/>
    <property type="evidence" value="ECO:0007669"/>
    <property type="project" value="InterPro"/>
</dbReference>
<dbReference type="PROSITE" id="PS50005">
    <property type="entry name" value="TPR"/>
    <property type="match status" value="2"/>
</dbReference>
<keyword evidence="7" id="KW-0067">ATP-binding</keyword>
<evidence type="ECO:0000256" key="4">
    <source>
        <dbReference type="ARBA" id="ARBA00022679"/>
    </source>
</evidence>
<dbReference type="InterPro" id="IPR036890">
    <property type="entry name" value="HATPase_C_sf"/>
</dbReference>
<protein>
    <recommendedName>
        <fullName evidence="2">histidine kinase</fullName>
        <ecNumber evidence="2">2.7.13.3</ecNumber>
    </recommendedName>
</protein>
<dbReference type="SUPFAM" id="SSF55874">
    <property type="entry name" value="ATPase domain of HSP90 chaperone/DNA topoisomerase II/histidine kinase"/>
    <property type="match status" value="1"/>
</dbReference>
<dbReference type="InterPro" id="IPR003594">
    <property type="entry name" value="HATPase_dom"/>
</dbReference>
<dbReference type="Gene3D" id="1.25.40.10">
    <property type="entry name" value="Tetratricopeptide repeat domain"/>
    <property type="match status" value="1"/>
</dbReference>
<dbReference type="PANTHER" id="PTHR24421">
    <property type="entry name" value="NITRATE/NITRITE SENSOR PROTEIN NARX-RELATED"/>
    <property type="match status" value="1"/>
</dbReference>
<evidence type="ECO:0000256" key="11">
    <source>
        <dbReference type="SAM" id="Phobius"/>
    </source>
</evidence>
<dbReference type="Gene3D" id="3.30.565.10">
    <property type="entry name" value="Histidine kinase-like ATPase, C-terminal domain"/>
    <property type="match status" value="1"/>
</dbReference>
<reference evidence="14" key="1">
    <citation type="submission" date="2021-12" db="EMBL/GenBank/DDBJ databases">
        <title>Novel species in genus Dyadobacter.</title>
        <authorList>
            <person name="Ma C."/>
        </authorList>
    </citation>
    <scope>NUCLEOTIDE SEQUENCE</scope>
    <source>
        <strain evidence="14">LJ419</strain>
    </source>
</reference>
<evidence type="ECO:0000256" key="6">
    <source>
        <dbReference type="ARBA" id="ARBA00022777"/>
    </source>
</evidence>
<dbReference type="PROSITE" id="PS50109">
    <property type="entry name" value="HIS_KIN"/>
    <property type="match status" value="1"/>
</dbReference>
<comment type="catalytic activity">
    <reaction evidence="1">
        <text>ATP + protein L-histidine = ADP + protein N-phospho-L-histidine.</text>
        <dbReference type="EC" id="2.7.13.3"/>
    </reaction>
</comment>
<dbReference type="Pfam" id="PF07730">
    <property type="entry name" value="HisKA_3"/>
    <property type="match status" value="1"/>
</dbReference>
<dbReference type="SMART" id="SM00028">
    <property type="entry name" value="TPR"/>
    <property type="match status" value="6"/>
</dbReference>
<evidence type="ECO:0000256" key="1">
    <source>
        <dbReference type="ARBA" id="ARBA00000085"/>
    </source>
</evidence>
<sequence length="650" mass="72907">MKKLLLILSILSSNCYAQQAAIDGLKQELSNAGSKPKGLVRDTLICYALKSIMRAYVDVDIDSSSHYNQLLIAQSEKPGLENYLIYAYQYAGYLYQVRGDYHQSIRYHYKALPLAEKMRQYTRTAASLGWLAHAYTSLTEFDKASKLCQQGLAVLRRHPDSYIESSILNVQGAIFRQQGELEQALEVNQKLYRLAQREQLTWYEAQGLHAIGWVYKEMKDMPKALDYFRKALSLARETGSADLEGSILLNISNLYSSQKRWTEALAYCQLAKETAKDVGDSSIEAEAFEALYKIFKQTGNPAKALNAYENYVLLRDSLSKEKTDHRIETLQAQYDNVQKTSELQKKQVELLANQKARKVLFIGIILILAVAGLLFWNNNGLQAKNKLINRQKAQLVTTQAELANINKTLESRVEERTLELVEANCELIRKNEEIKAALFKGQTIERKRVAIELHDNLSSLLSAVNMSIQHINPHHLSESEQSVYQNIKHLIQNAYAEVRNISHNILPAELEKEGLVRALASLVAKLNQNSPLQFSLMFAGLDQRLPAEIEFNVYSIVLELINNVIKHAKASAAGISIRRSSYGVDIAVTDNGIGLGENQVKKGIGLQNVETRLESLGGSLTATLSDGRGMRIAINIPIETESLNGNVFIA</sequence>
<feature type="signal peptide" evidence="12">
    <location>
        <begin position="1"/>
        <end position="17"/>
    </location>
</feature>
<dbReference type="Pfam" id="PF13374">
    <property type="entry name" value="TPR_10"/>
    <property type="match status" value="1"/>
</dbReference>
<evidence type="ECO:0000256" key="10">
    <source>
        <dbReference type="SAM" id="Coils"/>
    </source>
</evidence>
<keyword evidence="5" id="KW-0547">Nucleotide-binding</keyword>
<dbReference type="CDD" id="cd16917">
    <property type="entry name" value="HATPase_UhpB-NarQ-NarX-like"/>
    <property type="match status" value="1"/>
</dbReference>
<keyword evidence="3" id="KW-0597">Phosphoprotein</keyword>
<keyword evidence="8" id="KW-0902">Two-component regulatory system</keyword>
<proteinExistence type="predicted"/>
<dbReference type="Pfam" id="PF02518">
    <property type="entry name" value="HATPase_c"/>
    <property type="match status" value="1"/>
</dbReference>
<dbReference type="Gene3D" id="1.20.5.1930">
    <property type="match status" value="1"/>
</dbReference>
<evidence type="ECO:0000256" key="9">
    <source>
        <dbReference type="PROSITE-ProRule" id="PRU00339"/>
    </source>
</evidence>
<keyword evidence="11" id="KW-1133">Transmembrane helix</keyword>
<evidence type="ECO:0000256" key="7">
    <source>
        <dbReference type="ARBA" id="ARBA00022840"/>
    </source>
</evidence>
<accession>A0A9X1PKQ3</accession>
<dbReference type="SUPFAM" id="SSF48452">
    <property type="entry name" value="TPR-like"/>
    <property type="match status" value="2"/>
</dbReference>
<dbReference type="AlphaFoldDB" id="A0A9X1PKQ3"/>
<dbReference type="InterPro" id="IPR005467">
    <property type="entry name" value="His_kinase_dom"/>
</dbReference>
<dbReference type="EMBL" id="JAJTTC010000001">
    <property type="protein sequence ID" value="MCF0060576.1"/>
    <property type="molecule type" value="Genomic_DNA"/>
</dbReference>
<keyword evidence="9" id="KW-0802">TPR repeat</keyword>
<feature type="coiled-coil region" evidence="10">
    <location>
        <begin position="320"/>
        <end position="347"/>
    </location>
</feature>
<gene>
    <name evidence="14" type="ORF">LXM26_03670</name>
</gene>
<name>A0A9X1PKQ3_9BACT</name>
<evidence type="ECO:0000256" key="2">
    <source>
        <dbReference type="ARBA" id="ARBA00012438"/>
    </source>
</evidence>
<keyword evidence="10" id="KW-0175">Coiled coil</keyword>
<dbReference type="GO" id="GO:0046983">
    <property type="term" value="F:protein dimerization activity"/>
    <property type="evidence" value="ECO:0007669"/>
    <property type="project" value="InterPro"/>
</dbReference>
<keyword evidence="11" id="KW-0812">Transmembrane</keyword>
<evidence type="ECO:0000256" key="5">
    <source>
        <dbReference type="ARBA" id="ARBA00022741"/>
    </source>
</evidence>
<evidence type="ECO:0000313" key="14">
    <source>
        <dbReference type="EMBL" id="MCF0060576.1"/>
    </source>
</evidence>
<organism evidence="14 15">
    <name type="scientific">Dyadobacter chenwenxiniae</name>
    <dbReference type="NCBI Taxonomy" id="2906456"/>
    <lineage>
        <taxon>Bacteria</taxon>
        <taxon>Pseudomonadati</taxon>
        <taxon>Bacteroidota</taxon>
        <taxon>Cytophagia</taxon>
        <taxon>Cytophagales</taxon>
        <taxon>Spirosomataceae</taxon>
        <taxon>Dyadobacter</taxon>
    </lineage>
</organism>
<keyword evidence="6 14" id="KW-0418">Kinase</keyword>
<dbReference type="InterPro" id="IPR019734">
    <property type="entry name" value="TPR_rpt"/>
</dbReference>
<keyword evidence="15" id="KW-1185">Reference proteome</keyword>
<dbReference type="PANTHER" id="PTHR24421:SF10">
    <property type="entry name" value="NITRATE_NITRITE SENSOR PROTEIN NARQ"/>
    <property type="match status" value="1"/>
</dbReference>
<evidence type="ECO:0000256" key="8">
    <source>
        <dbReference type="ARBA" id="ARBA00023012"/>
    </source>
</evidence>
<evidence type="ECO:0000259" key="13">
    <source>
        <dbReference type="PROSITE" id="PS50109"/>
    </source>
</evidence>
<evidence type="ECO:0000313" key="15">
    <source>
        <dbReference type="Proteomes" id="UP001139000"/>
    </source>
</evidence>
<keyword evidence="4" id="KW-0808">Transferase</keyword>
<comment type="caution">
    <text evidence="14">The sequence shown here is derived from an EMBL/GenBank/DDBJ whole genome shotgun (WGS) entry which is preliminary data.</text>
</comment>